<accession>A0ABT7QY30</accession>
<dbReference type="PANTHER" id="PTHR38764:SF1">
    <property type="entry name" value="ACYL CARRIER PROTEIN PHOSPHODIESTERASE"/>
    <property type="match status" value="1"/>
</dbReference>
<name>A0ABT7QY30_9BACT</name>
<dbReference type="EMBL" id="JAQIBD010000002">
    <property type="protein sequence ID" value="MDM5271737.1"/>
    <property type="molecule type" value="Genomic_DNA"/>
</dbReference>
<keyword evidence="1" id="KW-0444">Lipid biosynthesis</keyword>
<sequence>MNWLAHVLLSEDKVDFQLGNYLADPLKGRAWESASDDLQRGITVHKLIDSYTDTHKIVSLSKSRLRAQGLLRGVVIDLTYDYLLSKHWEKFTTIPKERFLSEFYENAEKRAPSFPEQPQLLVNNLIKQDRLNKYNSLEELHKALMRIDTRLSPRLLARESASSYIDDIVRMQSRLEQDFLDFFPELCIYLKVHMDDRYIKHWRVYE</sequence>
<evidence type="ECO:0000256" key="1">
    <source>
        <dbReference type="ARBA" id="ARBA00022516"/>
    </source>
</evidence>
<evidence type="ECO:0000313" key="4">
    <source>
        <dbReference type="EMBL" id="MDM5271737.1"/>
    </source>
</evidence>
<dbReference type="Pfam" id="PF04336">
    <property type="entry name" value="ACP_PD"/>
    <property type="match status" value="1"/>
</dbReference>
<gene>
    <name evidence="4" type="ORF">PGH07_06080</name>
</gene>
<keyword evidence="2" id="KW-0378">Hydrolase</keyword>
<evidence type="ECO:0000256" key="3">
    <source>
        <dbReference type="ARBA" id="ARBA00023098"/>
    </source>
</evidence>
<dbReference type="InterPro" id="IPR007431">
    <property type="entry name" value="ACP_PD"/>
</dbReference>
<dbReference type="Proteomes" id="UP001169069">
    <property type="component" value="Unassembled WGS sequence"/>
</dbReference>
<organism evidence="4 5">
    <name type="scientific">Sulfurovum zhangzhouensis</name>
    <dbReference type="NCBI Taxonomy" id="3019067"/>
    <lineage>
        <taxon>Bacteria</taxon>
        <taxon>Pseudomonadati</taxon>
        <taxon>Campylobacterota</taxon>
        <taxon>Epsilonproteobacteria</taxon>
        <taxon>Campylobacterales</taxon>
        <taxon>Sulfurovaceae</taxon>
        <taxon>Sulfurovum</taxon>
    </lineage>
</organism>
<protein>
    <submittedName>
        <fullName evidence="4">Acyl carrier protein phosphodiesterase</fullName>
    </submittedName>
</protein>
<keyword evidence="5" id="KW-1185">Reference proteome</keyword>
<reference evidence="4" key="1">
    <citation type="submission" date="2023-01" db="EMBL/GenBank/DDBJ databases">
        <title>Sulfurovum sp. zt1-1 genome assembly.</title>
        <authorList>
            <person name="Wang J."/>
        </authorList>
    </citation>
    <scope>NUCLEOTIDE SEQUENCE</scope>
    <source>
        <strain evidence="4">Zt1-1</strain>
    </source>
</reference>
<proteinExistence type="predicted"/>
<dbReference type="PANTHER" id="PTHR38764">
    <property type="entry name" value="ACYL CARRIER PROTEIN PHOSPHODIESTERASE"/>
    <property type="match status" value="1"/>
</dbReference>
<evidence type="ECO:0000313" key="5">
    <source>
        <dbReference type="Proteomes" id="UP001169069"/>
    </source>
</evidence>
<comment type="caution">
    <text evidence="4">The sequence shown here is derived from an EMBL/GenBank/DDBJ whole genome shotgun (WGS) entry which is preliminary data.</text>
</comment>
<dbReference type="RefSeq" id="WP_289413464.1">
    <property type="nucleotide sequence ID" value="NZ_JAQIBD010000002.1"/>
</dbReference>
<keyword evidence="3" id="KW-0443">Lipid metabolism</keyword>
<evidence type="ECO:0000256" key="2">
    <source>
        <dbReference type="ARBA" id="ARBA00022801"/>
    </source>
</evidence>